<dbReference type="Proteomes" id="UP000287352">
    <property type="component" value="Unassembled WGS sequence"/>
</dbReference>
<feature type="transmembrane region" description="Helical" evidence="1">
    <location>
        <begin position="110"/>
        <end position="127"/>
    </location>
</feature>
<feature type="transmembrane region" description="Helical" evidence="1">
    <location>
        <begin position="77"/>
        <end position="104"/>
    </location>
</feature>
<dbReference type="AlphaFoldDB" id="A0A402A4D3"/>
<keyword evidence="1" id="KW-1133">Transmembrane helix</keyword>
<gene>
    <name evidence="2" type="ORF">KTT_37880</name>
</gene>
<keyword evidence="1" id="KW-0812">Transmembrane</keyword>
<evidence type="ECO:0000313" key="3">
    <source>
        <dbReference type="Proteomes" id="UP000287352"/>
    </source>
</evidence>
<evidence type="ECO:0000313" key="2">
    <source>
        <dbReference type="EMBL" id="GCE13929.1"/>
    </source>
</evidence>
<comment type="caution">
    <text evidence="2">The sequence shown here is derived from an EMBL/GenBank/DDBJ whole genome shotgun (WGS) entry which is preliminary data.</text>
</comment>
<proteinExistence type="predicted"/>
<reference evidence="3" key="1">
    <citation type="submission" date="2018-12" db="EMBL/GenBank/DDBJ databases">
        <title>Tengunoibacter tsumagoiensis gen. nov., sp. nov., Dictyobacter kobayashii sp. nov., D. alpinus sp. nov., and D. joshuensis sp. nov. and description of Dictyobacteraceae fam. nov. within the order Ktedonobacterales isolated from Tengu-no-mugimeshi.</title>
        <authorList>
            <person name="Wang C.M."/>
            <person name="Zheng Y."/>
            <person name="Sakai Y."/>
            <person name="Toyoda A."/>
            <person name="Minakuchi Y."/>
            <person name="Abe K."/>
            <person name="Yokota A."/>
            <person name="Yabe S."/>
        </authorList>
    </citation>
    <scope>NUCLEOTIDE SEQUENCE [LARGE SCALE GENOMIC DNA]</scope>
    <source>
        <strain evidence="3">Uno3</strain>
    </source>
</reference>
<accession>A0A402A4D3</accession>
<name>A0A402A4D3_9CHLR</name>
<keyword evidence="3" id="KW-1185">Reference proteome</keyword>
<dbReference type="EMBL" id="BIFR01000001">
    <property type="protein sequence ID" value="GCE13929.1"/>
    <property type="molecule type" value="Genomic_DNA"/>
</dbReference>
<keyword evidence="1" id="KW-0472">Membrane</keyword>
<organism evidence="2 3">
    <name type="scientific">Tengunoibacter tsumagoiensis</name>
    <dbReference type="NCBI Taxonomy" id="2014871"/>
    <lineage>
        <taxon>Bacteria</taxon>
        <taxon>Bacillati</taxon>
        <taxon>Chloroflexota</taxon>
        <taxon>Ktedonobacteria</taxon>
        <taxon>Ktedonobacterales</taxon>
        <taxon>Dictyobacteraceae</taxon>
        <taxon>Tengunoibacter</taxon>
    </lineage>
</organism>
<sequence>MQQKQQPANFDLLAVFPDEALAEAASAKLRKEGFTDDEVHQMDQSIVSTNAVFREHGPDSNRRNFFLETRRSGPNPWFVAFLAILFGVVLSALLFGTTFVIPALPRPGTVLIGAAIGIVLGLIIGLLQRGRVRGAIGQAPTTTTRAPVRQLPTARTVVALTFDDPENISRKSRARAILLNNKGKIDRSVKRQV</sequence>
<protein>
    <submittedName>
        <fullName evidence="2">Uncharacterized protein</fullName>
    </submittedName>
</protein>
<evidence type="ECO:0000256" key="1">
    <source>
        <dbReference type="SAM" id="Phobius"/>
    </source>
</evidence>
<dbReference type="OrthoDB" id="159864at2"/>
<dbReference type="RefSeq" id="WP_126581414.1">
    <property type="nucleotide sequence ID" value="NZ_BIFR01000001.1"/>
</dbReference>